<comment type="caution">
    <text evidence="2">The sequence shown here is derived from an EMBL/GenBank/DDBJ whole genome shotgun (WGS) entry which is preliminary data.</text>
</comment>
<name>A0A4Q1R9T7_9ACTN</name>
<reference evidence="2 3" key="1">
    <citation type="submission" date="2019-01" db="EMBL/GenBank/DDBJ databases">
        <title>Draft genome sequences of the type strain Streptomyces sioyaensis DSM 40032 and its novel strain, TM32, a thermotolerant antibiotics-producing actinobacterium.</title>
        <authorList>
            <person name="Nakaew N."/>
            <person name="Lumyong S."/>
            <person name="Sloan W.T."/>
            <person name="Sungthong R."/>
        </authorList>
    </citation>
    <scope>NUCLEOTIDE SEQUENCE [LARGE SCALE GENOMIC DNA]</scope>
    <source>
        <strain evidence="2 3">DSM 40032</strain>
    </source>
</reference>
<dbReference type="InterPro" id="IPR011009">
    <property type="entry name" value="Kinase-like_dom_sf"/>
</dbReference>
<dbReference type="AlphaFoldDB" id="A0A4Q1R9T7"/>
<dbReference type="EMBL" id="SDIF01000006">
    <property type="protein sequence ID" value="RXS70190.1"/>
    <property type="molecule type" value="Genomic_DNA"/>
</dbReference>
<dbReference type="SUPFAM" id="SSF56112">
    <property type="entry name" value="Protein kinase-like (PK-like)"/>
    <property type="match status" value="1"/>
</dbReference>
<feature type="region of interest" description="Disordered" evidence="1">
    <location>
        <begin position="246"/>
        <end position="295"/>
    </location>
</feature>
<protein>
    <recommendedName>
        <fullName evidence="4">Aminoglycoside phosphotransferase family protein</fullName>
    </recommendedName>
</protein>
<evidence type="ECO:0008006" key="4">
    <source>
        <dbReference type="Google" id="ProtNLM"/>
    </source>
</evidence>
<dbReference type="GeneID" id="95777086"/>
<dbReference type="Proteomes" id="UP000289482">
    <property type="component" value="Unassembled WGS sequence"/>
</dbReference>
<sequence length="465" mass="50274">MSTHQPRTTPGPPSTAGPDEWRAIQEAAQRLGLDVGEEILDGGSPARVHRACTADGTELVLKVLTAASGAVDGHDLSSFRGKREQIALIRRAAPQLGAHYLPVLNSIEGSGWAACTTPYYPSRDLAACLREGPDGTRRFFAHHDAVVHGMFVHGYATRSVPAPADHLPEVNLGRFLRRLPVLARRLPEVAAADELVINDRRCVAPARLLQHLSDEHGALLGRLAPPRLMFPAHGDANVRNILVGRAAGTGTDDGPQVHSETAARAHPETDARAHPETGARAHPVTDAPPDPVTDYRIIDPRGSVDHWDPVYDLAKTLFSLTVWDPALRLGLAIDGATVHGTPRYRVGFRRPVYPGYRSAAHGFLPYLESSEISGLLEGDPGWRQRLLLTHDLHVLAEAPCRLSDLKPKPDAEGRCTPPEELALGHYLMGTLLLDDLFRQLTGPAEPDVDRHLALVTGGPGRETGS</sequence>
<evidence type="ECO:0000256" key="1">
    <source>
        <dbReference type="SAM" id="MobiDB-lite"/>
    </source>
</evidence>
<dbReference type="RefSeq" id="WP_129244911.1">
    <property type="nucleotide sequence ID" value="NZ_JABZEL010000013.1"/>
</dbReference>
<keyword evidence="3" id="KW-1185">Reference proteome</keyword>
<evidence type="ECO:0000313" key="3">
    <source>
        <dbReference type="Proteomes" id="UP000289482"/>
    </source>
</evidence>
<accession>A0A4Q1R9T7</accession>
<evidence type="ECO:0000313" key="2">
    <source>
        <dbReference type="EMBL" id="RXS70190.1"/>
    </source>
</evidence>
<organism evidence="2 3">
    <name type="scientific">Streptomyces sioyaensis</name>
    <dbReference type="NCBI Taxonomy" id="67364"/>
    <lineage>
        <taxon>Bacteria</taxon>
        <taxon>Bacillati</taxon>
        <taxon>Actinomycetota</taxon>
        <taxon>Actinomycetes</taxon>
        <taxon>Kitasatosporales</taxon>
        <taxon>Streptomycetaceae</taxon>
        <taxon>Streptomyces</taxon>
    </lineage>
</organism>
<gene>
    <name evidence="2" type="ORF">EST54_03580</name>
</gene>
<proteinExistence type="predicted"/>
<feature type="compositionally biased region" description="Basic and acidic residues" evidence="1">
    <location>
        <begin position="261"/>
        <end position="279"/>
    </location>
</feature>